<evidence type="ECO:0000256" key="6">
    <source>
        <dbReference type="ARBA" id="ARBA00023139"/>
    </source>
</evidence>
<feature type="transmembrane region" description="Helical" evidence="10">
    <location>
        <begin position="191"/>
        <end position="216"/>
    </location>
</feature>
<feature type="compositionally biased region" description="Polar residues" evidence="11">
    <location>
        <begin position="618"/>
        <end position="642"/>
    </location>
</feature>
<comment type="catalytic activity">
    <reaction evidence="9 10">
        <text>L-cysteinyl-[protein] + hexadecanoyl-CoA = S-hexadecanoyl-L-cysteinyl-[protein] + CoA</text>
        <dbReference type="Rhea" id="RHEA:36683"/>
        <dbReference type="Rhea" id="RHEA-COMP:10131"/>
        <dbReference type="Rhea" id="RHEA-COMP:11032"/>
        <dbReference type="ChEBI" id="CHEBI:29950"/>
        <dbReference type="ChEBI" id="CHEBI:57287"/>
        <dbReference type="ChEBI" id="CHEBI:57379"/>
        <dbReference type="ChEBI" id="CHEBI:74151"/>
        <dbReference type="EC" id="2.3.1.225"/>
    </reaction>
</comment>
<evidence type="ECO:0000256" key="3">
    <source>
        <dbReference type="ARBA" id="ARBA00022692"/>
    </source>
</evidence>
<reference evidence="13" key="1">
    <citation type="journal article" date="2021" name="Mol. Ecol. Resour.">
        <title>Phylogenomic analyses of the genus Drosophila reveals genomic signals of climate adaptation.</title>
        <authorList>
            <person name="Li F."/>
            <person name="Rane R.V."/>
            <person name="Luria V."/>
            <person name="Xiong Z."/>
            <person name="Chen J."/>
            <person name="Li Z."/>
            <person name="Catullo R.A."/>
            <person name="Griffin P.C."/>
            <person name="Schiffer M."/>
            <person name="Pearce S."/>
            <person name="Lee S.F."/>
            <person name="McElroy K."/>
            <person name="Stocker A."/>
            <person name="Shirriffs J."/>
            <person name="Cockerell F."/>
            <person name="Coppin C."/>
            <person name="Sgro C.M."/>
            <person name="Karger A."/>
            <person name="Cain J.W."/>
            <person name="Weber J.A."/>
            <person name="Santpere G."/>
            <person name="Kirschner M.W."/>
            <person name="Hoffmann A.A."/>
            <person name="Oakeshott J.G."/>
            <person name="Zhang G."/>
        </authorList>
    </citation>
    <scope>NUCLEOTIDE SEQUENCE</scope>
    <source>
        <strain evidence="13">BGI-SZ-2011g</strain>
    </source>
</reference>
<gene>
    <name evidence="13" type="ORF">KR093_000593</name>
</gene>
<accession>A0AAD4JY13</accession>
<protein>
    <recommendedName>
        <fullName evidence="10">Palmitoyltransferase</fullName>
        <ecNumber evidence="10">2.3.1.225</ecNumber>
    </recommendedName>
</protein>
<feature type="compositionally biased region" description="Polar residues" evidence="11">
    <location>
        <begin position="679"/>
        <end position="689"/>
    </location>
</feature>
<feature type="compositionally biased region" description="Low complexity" evidence="11">
    <location>
        <begin position="594"/>
        <end position="613"/>
    </location>
</feature>
<dbReference type="Proteomes" id="UP001200034">
    <property type="component" value="Unassembled WGS sequence"/>
</dbReference>
<feature type="compositionally biased region" description="Gly residues" evidence="11">
    <location>
        <begin position="584"/>
        <end position="593"/>
    </location>
</feature>
<keyword evidence="8 10" id="KW-0012">Acyltransferase</keyword>
<evidence type="ECO:0000259" key="12">
    <source>
        <dbReference type="Pfam" id="PF01529"/>
    </source>
</evidence>
<evidence type="ECO:0000256" key="9">
    <source>
        <dbReference type="ARBA" id="ARBA00048048"/>
    </source>
</evidence>
<feature type="transmembrane region" description="Helical" evidence="10">
    <location>
        <begin position="75"/>
        <end position="92"/>
    </location>
</feature>
<feature type="region of interest" description="Disordered" evidence="11">
    <location>
        <begin position="583"/>
        <end position="689"/>
    </location>
</feature>
<comment type="caution">
    <text evidence="13">The sequence shown here is derived from an EMBL/GenBank/DDBJ whole genome shotgun (WGS) entry which is preliminary data.</text>
</comment>
<dbReference type="GO" id="GO:0005794">
    <property type="term" value="C:Golgi apparatus"/>
    <property type="evidence" value="ECO:0007669"/>
    <property type="project" value="TreeGrafter"/>
</dbReference>
<comment type="domain">
    <text evidence="10">The DHHC domain is required for palmitoyltransferase activity.</text>
</comment>
<comment type="subcellular location">
    <subcellularLocation>
        <location evidence="1">Endomembrane system</location>
        <topology evidence="1">Multi-pass membrane protein</topology>
    </subcellularLocation>
</comment>
<evidence type="ECO:0000313" key="13">
    <source>
        <dbReference type="EMBL" id="KAH8369677.1"/>
    </source>
</evidence>
<proteinExistence type="inferred from homology"/>
<dbReference type="InterPro" id="IPR039859">
    <property type="entry name" value="PFA4/ZDH16/20/ERF2-like"/>
</dbReference>
<dbReference type="PROSITE" id="PS50216">
    <property type="entry name" value="DHHC"/>
    <property type="match status" value="1"/>
</dbReference>
<keyword evidence="5 10" id="KW-0472">Membrane</keyword>
<organism evidence="13 14">
    <name type="scientific">Drosophila rubida</name>
    <dbReference type="NCBI Taxonomy" id="30044"/>
    <lineage>
        <taxon>Eukaryota</taxon>
        <taxon>Metazoa</taxon>
        <taxon>Ecdysozoa</taxon>
        <taxon>Arthropoda</taxon>
        <taxon>Hexapoda</taxon>
        <taxon>Insecta</taxon>
        <taxon>Pterygota</taxon>
        <taxon>Neoptera</taxon>
        <taxon>Endopterygota</taxon>
        <taxon>Diptera</taxon>
        <taxon>Brachycera</taxon>
        <taxon>Muscomorpha</taxon>
        <taxon>Ephydroidea</taxon>
        <taxon>Drosophilidae</taxon>
        <taxon>Drosophila</taxon>
    </lineage>
</organism>
<evidence type="ECO:0000256" key="5">
    <source>
        <dbReference type="ARBA" id="ARBA00023136"/>
    </source>
</evidence>
<feature type="region of interest" description="Disordered" evidence="11">
    <location>
        <begin position="456"/>
        <end position="492"/>
    </location>
</feature>
<dbReference type="EMBL" id="JAJJHW010002585">
    <property type="protein sequence ID" value="KAH8369677.1"/>
    <property type="molecule type" value="Genomic_DNA"/>
</dbReference>
<dbReference type="Pfam" id="PF01529">
    <property type="entry name" value="DHHC"/>
    <property type="match status" value="1"/>
</dbReference>
<dbReference type="EC" id="2.3.1.225" evidence="10"/>
<evidence type="ECO:0000256" key="7">
    <source>
        <dbReference type="ARBA" id="ARBA00023288"/>
    </source>
</evidence>
<keyword evidence="7" id="KW-0449">Lipoprotein</keyword>
<feature type="compositionally biased region" description="Polar residues" evidence="11">
    <location>
        <begin position="656"/>
        <end position="665"/>
    </location>
</feature>
<evidence type="ECO:0000313" key="14">
    <source>
        <dbReference type="Proteomes" id="UP001200034"/>
    </source>
</evidence>
<dbReference type="PANTHER" id="PTHR22883">
    <property type="entry name" value="ZINC FINGER DHHC DOMAIN CONTAINING PROTEIN"/>
    <property type="match status" value="1"/>
</dbReference>
<feature type="transmembrane region" description="Helical" evidence="10">
    <location>
        <begin position="236"/>
        <end position="258"/>
    </location>
</feature>
<feature type="domain" description="Palmitoyltransferase DHHC" evidence="12">
    <location>
        <begin position="145"/>
        <end position="270"/>
    </location>
</feature>
<evidence type="ECO:0000256" key="2">
    <source>
        <dbReference type="ARBA" id="ARBA00022679"/>
    </source>
</evidence>
<keyword evidence="6" id="KW-0564">Palmitate</keyword>
<keyword evidence="2 10" id="KW-0808">Transferase</keyword>
<name>A0AAD4JY13_9MUSC</name>
<evidence type="ECO:0000256" key="10">
    <source>
        <dbReference type="RuleBase" id="RU079119"/>
    </source>
</evidence>
<evidence type="ECO:0000256" key="11">
    <source>
        <dbReference type="SAM" id="MobiDB-lite"/>
    </source>
</evidence>
<evidence type="ECO:0000256" key="1">
    <source>
        <dbReference type="ARBA" id="ARBA00004127"/>
    </source>
</evidence>
<evidence type="ECO:0000256" key="8">
    <source>
        <dbReference type="ARBA" id="ARBA00023315"/>
    </source>
</evidence>
<keyword evidence="3 10" id="KW-0812">Transmembrane</keyword>
<dbReference type="GO" id="GO:0006612">
    <property type="term" value="P:protein targeting to membrane"/>
    <property type="evidence" value="ECO:0007669"/>
    <property type="project" value="TreeGrafter"/>
</dbReference>
<comment type="similarity">
    <text evidence="10">Belongs to the DHHC palmitoyltransferase family.</text>
</comment>
<feature type="compositionally biased region" description="Low complexity" evidence="11">
    <location>
        <begin position="468"/>
        <end position="492"/>
    </location>
</feature>
<dbReference type="AlphaFoldDB" id="A0AAD4JY13"/>
<feature type="transmembrane region" description="Helical" evidence="10">
    <location>
        <begin position="44"/>
        <end position="63"/>
    </location>
</feature>
<dbReference type="InterPro" id="IPR001594">
    <property type="entry name" value="Palmitoyltrfase_DHHC"/>
</dbReference>
<dbReference type="GO" id="GO:0019706">
    <property type="term" value="F:protein-cysteine S-palmitoyltransferase activity"/>
    <property type="evidence" value="ECO:0007669"/>
    <property type="project" value="UniProtKB-EC"/>
</dbReference>
<keyword evidence="4 10" id="KW-1133">Transmembrane helix</keyword>
<keyword evidence="14" id="KW-1185">Reference proteome</keyword>
<evidence type="ECO:0000256" key="4">
    <source>
        <dbReference type="ARBA" id="ARBA00022989"/>
    </source>
</evidence>
<dbReference type="PANTHER" id="PTHR22883:SF43">
    <property type="entry name" value="PALMITOYLTRANSFERASE APP"/>
    <property type="match status" value="1"/>
</dbReference>
<feature type="region of interest" description="Disordered" evidence="11">
    <location>
        <begin position="400"/>
        <end position="444"/>
    </location>
</feature>
<sequence>MNLLCCCCCSNMAPNQRVTRKWELFAGRNKFYCDGLLMSAPHTGVFYLTCILITGTSALFFAFDCPFLATRINPVIPIVGAVLYFFTMSSLLRTTFTDPGVIPRASNDEAAYIEKQIEVPNSLNSPTYRPPPRTKEVLVKGQTVKLKYCFTCKIFRPPRASHCSLCDNCVDRFDHHCPWVGNCVGKRNYRFFYLFLVSLAFLAVFIFSCSVTHLVLLMKTEQEVFEVIKKAPFTVIVVFICFFSIWSVIGLAGFHTYLTTSDQTTNEDLKGSFSSKGGPRTQNPYSRGNICLNCCHILCGPMTPSLIDRRGIATDEYIQQMHHSSPRHALSDVISASQMVTTAQPMLGGGMGVIGGISGAGGGVNIGGAGVGAELKPRFYDESNPSSSTLESNGVAAATAGAANGHGHGHGHANGNGNGFDRPPSYDMLQNGKSKSRRQQHQRCSLQTLLPASAQQQFKANKHKQLKHPPTQHQQQQQQQQQQPVQLQQHHKQQLMAAELQLHLQHEAALASGMATPPSVQRSPATSSYRLNLKRSLHLPLTPSYDARNSPLPLLHHHVHSQQTTAIGSVSAAAAAAAAQAAAGGVGGGGGGSSSSATTAPTSASMATAPALAPRRPSTLQLQGSAAISGSQSTVTTIQTSAPQPPAPSDFKYYSPQRSTDSNLMRNYPFPKSARGMRRQSTQSVDSQKVNIAGYHPLPMRTRYKHQEVMFELKSPTNRLTIRECDFGGGGEPCDDDQSIKDSQIFRVSKRNLYMNHRSPWKERDRYSNLYEYSFNIDLNSIIEDAAGSDSS</sequence>
<dbReference type="GO" id="GO:0005783">
    <property type="term" value="C:endoplasmic reticulum"/>
    <property type="evidence" value="ECO:0007669"/>
    <property type="project" value="TreeGrafter"/>
</dbReference>